<evidence type="ECO:0000259" key="4">
    <source>
        <dbReference type="PROSITE" id="PS50893"/>
    </source>
</evidence>
<dbReference type="GeneID" id="27782620"/>
<gene>
    <name evidence="5" type="ORF">WQO_09795</name>
</gene>
<proteinExistence type="predicted"/>
<dbReference type="InterPro" id="IPR003593">
    <property type="entry name" value="AAA+_ATPase"/>
</dbReference>
<dbReference type="Pfam" id="PF00005">
    <property type="entry name" value="ABC_tran"/>
    <property type="match status" value="1"/>
</dbReference>
<dbReference type="SMART" id="SM00382">
    <property type="entry name" value="AAA"/>
    <property type="match status" value="1"/>
</dbReference>
<evidence type="ECO:0000256" key="2">
    <source>
        <dbReference type="ARBA" id="ARBA00022741"/>
    </source>
</evidence>
<evidence type="ECO:0000256" key="3">
    <source>
        <dbReference type="ARBA" id="ARBA00022840"/>
    </source>
</evidence>
<feature type="domain" description="ABC transporter" evidence="4">
    <location>
        <begin position="2"/>
        <end position="221"/>
    </location>
</feature>
<dbReference type="Gene3D" id="3.40.50.300">
    <property type="entry name" value="P-loop containing nucleotide triphosphate hydrolases"/>
    <property type="match status" value="1"/>
</dbReference>
<keyword evidence="2" id="KW-0547">Nucleotide-binding</keyword>
<reference evidence="5 6" key="1">
    <citation type="journal article" date="2012" name="J. Bacteriol.">
        <title>Draft genome sequence of Streptomyces globisporus C-1027, which produces an antitumor antibiotic consisting of a nine-membered enediyne with a chromoprotein.</title>
        <authorList>
            <person name="Wang L."/>
            <person name="Wang S."/>
            <person name="He Q."/>
            <person name="Yu T."/>
            <person name="Li Q."/>
            <person name="Hong B."/>
        </authorList>
    </citation>
    <scope>NUCLEOTIDE SEQUENCE [LARGE SCALE GENOMIC DNA]</scope>
    <source>
        <strain evidence="5 6">C-1027</strain>
    </source>
</reference>
<dbReference type="GO" id="GO:0016887">
    <property type="term" value="F:ATP hydrolysis activity"/>
    <property type="evidence" value="ECO:0007669"/>
    <property type="project" value="InterPro"/>
</dbReference>
<name>A0A0U3LYX9_STRGL</name>
<dbReference type="InterPro" id="IPR003439">
    <property type="entry name" value="ABC_transporter-like_ATP-bd"/>
</dbReference>
<dbReference type="SUPFAM" id="SSF52540">
    <property type="entry name" value="P-loop containing nucleoside triphosphate hydrolases"/>
    <property type="match status" value="1"/>
</dbReference>
<dbReference type="PANTHER" id="PTHR42939">
    <property type="entry name" value="ABC TRANSPORTER ATP-BINDING PROTEIN ALBC-RELATED"/>
    <property type="match status" value="1"/>
</dbReference>
<dbReference type="InterPro" id="IPR027417">
    <property type="entry name" value="P-loop_NTPase"/>
</dbReference>
<dbReference type="RefSeq" id="WP_010057466.1">
    <property type="nucleotide sequence ID" value="NZ_CP013738.1"/>
</dbReference>
<dbReference type="AlphaFoldDB" id="A0A0U3LYX9"/>
<sequence>MITITSLSKAYGGQTVLDDASAVFSRGRVSYLLGPNGSGKTTLFKCLLGLERHGGTVEFSGRPLTDVREHVFPVFDDCPLYPHLSGFENLRHLTGRRVSWDDVRAVANGALDRTSLRKPARALSYGQRKKLYTVGLLIARPAYIVLDELANGLDYDSLQWLRGSIERLKENGVVVASGHQFDFYDKVADDVFALSEKRLSRLDFNHDDGDSLEAVYLRHRAHAPQ</sequence>
<dbReference type="KEGG" id="sgb:WQO_09795"/>
<evidence type="ECO:0000256" key="1">
    <source>
        <dbReference type="ARBA" id="ARBA00022448"/>
    </source>
</evidence>
<keyword evidence="3" id="KW-0067">ATP-binding</keyword>
<accession>A0A0U3LYX9</accession>
<evidence type="ECO:0000313" key="5">
    <source>
        <dbReference type="EMBL" id="ALU93626.1"/>
    </source>
</evidence>
<dbReference type="GO" id="GO:0005524">
    <property type="term" value="F:ATP binding"/>
    <property type="evidence" value="ECO:0007669"/>
    <property type="project" value="UniProtKB-KW"/>
</dbReference>
<protein>
    <recommendedName>
        <fullName evidence="4">ABC transporter domain-containing protein</fullName>
    </recommendedName>
</protein>
<dbReference type="InterPro" id="IPR051782">
    <property type="entry name" value="ABC_Transporter_VariousFunc"/>
</dbReference>
<dbReference type="EMBL" id="CP013738">
    <property type="protein sequence ID" value="ALU93626.1"/>
    <property type="molecule type" value="Genomic_DNA"/>
</dbReference>
<evidence type="ECO:0000313" key="6">
    <source>
        <dbReference type="Proteomes" id="UP000064183"/>
    </source>
</evidence>
<organism evidence="5 6">
    <name type="scientific">Streptomyces globisporus C-1027</name>
    <dbReference type="NCBI Taxonomy" id="1172567"/>
    <lineage>
        <taxon>Bacteria</taxon>
        <taxon>Bacillati</taxon>
        <taxon>Actinomycetota</taxon>
        <taxon>Actinomycetes</taxon>
        <taxon>Kitasatosporales</taxon>
        <taxon>Streptomycetaceae</taxon>
        <taxon>Streptomyces</taxon>
    </lineage>
</organism>
<dbReference type="STRING" id="1172567.WQO_09795"/>
<keyword evidence="1" id="KW-0813">Transport</keyword>
<dbReference type="Proteomes" id="UP000064183">
    <property type="component" value="Chromosome"/>
</dbReference>
<dbReference type="PANTHER" id="PTHR42939:SF1">
    <property type="entry name" value="ABC TRANSPORTER ATP-BINDING PROTEIN ALBC-RELATED"/>
    <property type="match status" value="1"/>
</dbReference>
<dbReference type="PROSITE" id="PS50893">
    <property type="entry name" value="ABC_TRANSPORTER_2"/>
    <property type="match status" value="1"/>
</dbReference>